<feature type="compositionally biased region" description="Polar residues" evidence="7">
    <location>
        <begin position="1"/>
        <end position="24"/>
    </location>
</feature>
<dbReference type="EMBL" id="MU004189">
    <property type="protein sequence ID" value="KAF2495724.1"/>
    <property type="molecule type" value="Genomic_DNA"/>
</dbReference>
<feature type="region of interest" description="Disordered" evidence="7">
    <location>
        <begin position="836"/>
        <end position="937"/>
    </location>
</feature>
<feature type="compositionally biased region" description="Polar residues" evidence="7">
    <location>
        <begin position="513"/>
        <end position="523"/>
    </location>
</feature>
<name>A0A6A6QUD1_9PEZI</name>
<dbReference type="Gene3D" id="3.40.50.2300">
    <property type="match status" value="1"/>
</dbReference>
<keyword evidence="5" id="KW-0418">Kinase</keyword>
<dbReference type="SUPFAM" id="SSF47384">
    <property type="entry name" value="Homodimeric domain of signal transducing histidine kinase"/>
    <property type="match status" value="1"/>
</dbReference>
<dbReference type="Gene3D" id="3.30.450.20">
    <property type="entry name" value="PAS domain"/>
    <property type="match status" value="2"/>
</dbReference>
<dbReference type="SMART" id="SM00388">
    <property type="entry name" value="HisKA"/>
    <property type="match status" value="1"/>
</dbReference>
<dbReference type="PROSITE" id="PS50109">
    <property type="entry name" value="HIS_KIN"/>
    <property type="match status" value="1"/>
</dbReference>
<feature type="region of interest" description="Disordered" evidence="7">
    <location>
        <begin position="650"/>
        <end position="676"/>
    </location>
</feature>
<dbReference type="InterPro" id="IPR036890">
    <property type="entry name" value="HATPase_C_sf"/>
</dbReference>
<dbReference type="SMART" id="SM00448">
    <property type="entry name" value="REC"/>
    <property type="match status" value="1"/>
</dbReference>
<feature type="compositionally biased region" description="Low complexity" evidence="7">
    <location>
        <begin position="1605"/>
        <end position="1635"/>
    </location>
</feature>
<dbReference type="EC" id="2.7.13.3" evidence="2"/>
<dbReference type="Pfam" id="PF13188">
    <property type="entry name" value="PAS_8"/>
    <property type="match status" value="1"/>
</dbReference>
<dbReference type="Pfam" id="PF00512">
    <property type="entry name" value="HisKA"/>
    <property type="match status" value="1"/>
</dbReference>
<evidence type="ECO:0000256" key="6">
    <source>
        <dbReference type="PROSITE-ProRule" id="PRU00169"/>
    </source>
</evidence>
<feature type="compositionally biased region" description="Basic and acidic residues" evidence="7">
    <location>
        <begin position="392"/>
        <end position="403"/>
    </location>
</feature>
<dbReference type="SUPFAM" id="SSF52172">
    <property type="entry name" value="CheY-like"/>
    <property type="match status" value="1"/>
</dbReference>
<dbReference type="CDD" id="cd00130">
    <property type="entry name" value="PAS"/>
    <property type="match status" value="2"/>
</dbReference>
<dbReference type="Gene3D" id="3.30.565.10">
    <property type="entry name" value="Histidine kinase-like ATPase, C-terminal domain"/>
    <property type="match status" value="1"/>
</dbReference>
<dbReference type="InterPro" id="IPR001789">
    <property type="entry name" value="Sig_transdc_resp-reg_receiver"/>
</dbReference>
<evidence type="ECO:0000259" key="8">
    <source>
        <dbReference type="PROSITE" id="PS50109"/>
    </source>
</evidence>
<dbReference type="PROSITE" id="PS50113">
    <property type="entry name" value="PAC"/>
    <property type="match status" value="2"/>
</dbReference>
<feature type="compositionally biased region" description="Polar residues" evidence="7">
    <location>
        <begin position="858"/>
        <end position="873"/>
    </location>
</feature>
<dbReference type="InterPro" id="IPR036097">
    <property type="entry name" value="HisK_dim/P_sf"/>
</dbReference>
<feature type="region of interest" description="Disordered" evidence="7">
    <location>
        <begin position="513"/>
        <end position="542"/>
    </location>
</feature>
<dbReference type="PANTHER" id="PTHR43047:SF74">
    <property type="entry name" value="HISTIDINE KINASE-RELATED"/>
    <property type="match status" value="1"/>
</dbReference>
<feature type="region of interest" description="Disordered" evidence="7">
    <location>
        <begin position="768"/>
        <end position="817"/>
    </location>
</feature>
<evidence type="ECO:0000256" key="7">
    <source>
        <dbReference type="SAM" id="MobiDB-lite"/>
    </source>
</evidence>
<dbReference type="SMART" id="SM00387">
    <property type="entry name" value="HATPase_c"/>
    <property type="match status" value="1"/>
</dbReference>
<feature type="region of interest" description="Disordered" evidence="7">
    <location>
        <begin position="949"/>
        <end position="974"/>
    </location>
</feature>
<feature type="compositionally biased region" description="Polar residues" evidence="7">
    <location>
        <begin position="894"/>
        <end position="910"/>
    </location>
</feature>
<dbReference type="InterPro" id="IPR001610">
    <property type="entry name" value="PAC"/>
</dbReference>
<dbReference type="SUPFAM" id="SSF55785">
    <property type="entry name" value="PYP-like sensor domain (PAS domain)"/>
    <property type="match status" value="2"/>
</dbReference>
<accession>A0A6A6QUD1</accession>
<dbReference type="InterPro" id="IPR005467">
    <property type="entry name" value="His_kinase_dom"/>
</dbReference>
<feature type="region of interest" description="Disordered" evidence="7">
    <location>
        <begin position="1"/>
        <end position="197"/>
    </location>
</feature>
<keyword evidence="4" id="KW-0808">Transferase</keyword>
<keyword evidence="3 6" id="KW-0597">Phosphoprotein</keyword>
<dbReference type="Pfam" id="PF00072">
    <property type="entry name" value="Response_reg"/>
    <property type="match status" value="1"/>
</dbReference>
<dbReference type="Gene3D" id="1.10.287.130">
    <property type="match status" value="1"/>
</dbReference>
<dbReference type="PROSITE" id="PS50112">
    <property type="entry name" value="PAS"/>
    <property type="match status" value="2"/>
</dbReference>
<feature type="domain" description="Histidine kinase" evidence="8">
    <location>
        <begin position="1323"/>
        <end position="1549"/>
    </location>
</feature>
<evidence type="ECO:0000256" key="4">
    <source>
        <dbReference type="ARBA" id="ARBA00022679"/>
    </source>
</evidence>
<feature type="compositionally biased region" description="Polar residues" evidence="7">
    <location>
        <begin position="225"/>
        <end position="234"/>
    </location>
</feature>
<dbReference type="InterPro" id="IPR011006">
    <property type="entry name" value="CheY-like_superfamily"/>
</dbReference>
<feature type="modified residue" description="4-aspartylphosphate" evidence="6">
    <location>
        <position position="1937"/>
    </location>
</feature>
<dbReference type="OrthoDB" id="303614at2759"/>
<feature type="domain" description="PAS" evidence="10">
    <location>
        <begin position="1119"/>
        <end position="1174"/>
    </location>
</feature>
<dbReference type="GO" id="GO:0005886">
    <property type="term" value="C:plasma membrane"/>
    <property type="evidence" value="ECO:0007669"/>
    <property type="project" value="TreeGrafter"/>
</dbReference>
<feature type="region of interest" description="Disordered" evidence="7">
    <location>
        <begin position="1202"/>
        <end position="1229"/>
    </location>
</feature>
<feature type="compositionally biased region" description="Polar residues" evidence="7">
    <location>
        <begin position="650"/>
        <end position="675"/>
    </location>
</feature>
<feature type="region of interest" description="Disordered" evidence="7">
    <location>
        <begin position="1550"/>
        <end position="1581"/>
    </location>
</feature>
<dbReference type="InterPro" id="IPR000014">
    <property type="entry name" value="PAS"/>
</dbReference>
<evidence type="ECO:0000313" key="13">
    <source>
        <dbReference type="Proteomes" id="UP000799750"/>
    </source>
</evidence>
<sequence>MKEISQSSRQLSTTNDPPAGSPTNPSHPSPNRPLLFRWPRTTPPEITDPEDTASPNPRQPRPDDESGTESEVSDAAAEDSSQMESESGESDGGVTDKAPSPDEVELQRLRAAIAAKMLQKEQRARMSAANSRGGTPGQRTRVSPIREEPASSLSPTLEASFATPLATGLTSSSESTESAKTIRGSVPPTPGVQPLRTPSYPFPTVPGTPKPWNYAFHQPFTSLSPTVGASNAKDQSAPRERISPSASSTPLATADTFLPTGIYRAYSMEEDSRYPSPSLYDLALQLGSEPGLKAWWSTVISILREWYGVERATLAVPADASDIENVPWGQKTSFNQAGEVLKPSHSSTQDSKSSSDSYGSHTSASLEAVLKAPSALFLPTGRPKLETRHSFAGYERQRKEAPVEKATGPPTRPPGPIRTASLAPHTTPRGEHPLRQITPSPLDGSPFFQSPSSRDPSFSDPEFSNHGGDASTEPYAIVFPVLRALDHESDPLIDTAGINRVLERGKLVTLTRDYSVSTPNSRKNSTEDTEEHGSRTTPYPPISREFQKAALRGKPGHANNSENKLLPQYEEYEQFPSSPWAQSPAPSPAIQTDSSENPFFAAETNVDDDTFNPTETTQDYSRFSQVEAIGVDKASTVTHIPLIHPILSQTMQPLDPNTPSQTPTMSRRSTGSILQDPQPLRKAPIAILSILSSTVPYPQNLTNSLKLLGPHLATSFSNAWQYTTAHQQATGIRHRRYMSGHQVGFAPIHGPESLDDLMRFDLDDVAGSQAGSVTSPSDYSGRSRQSPGGSLGGTPGWDPSAAGFSSKHSVGGTPGHVTGSELVDSYFDSKKRAAYTTPAKTPGGQPPQEQILRKVSSAVDSRSTLKKATSNTPHDIGEDDIPTPRSDPKPKPRTISSDVQDQSTAQSQPLSPRRLRTLSFQPPNTADRKPHSLLHSYGADFSSSFQSLPSAAVPGIPQTPGPTYTPGHARGGSVSDTIDLPSMPPPSERLLRTIIDSLPVQIFTAQPSTGAMTWFNSKYMVYRGGDSQHALSDPYESIHPEEREAYIDHWNKSLRTGQQLQQKVRLLRFDGQYRWFYVRVAPLKDKKQQIVHWIGTNMDFHEQHLAEANSARQQETAASEAKYRALANSSPQIVFVVTNKRGITFCNSQWLSYSGQEEAQTLGIGFLEHVHPHDIVKCRLPVMNEDGSAPANVPVSVPIEHARGYSSSSDNSSETDNTVTSPGGHPATMEMPQAKLSKLASEGILKITKDADGRPSYSTEVRLRSKDGNYRWHLVRILLENSVSSEPRNEETWYGTCTDINDHKLLEQTLKETMDAKSRFLSNMSHEIRTPLNGITGMVNFLLDSPLSSEQMEHVNIIRNSTEGLRDLINDILDLSKVEAGMITLNVDWLHLPSLIEEVNDLTSALAIGKGLELNYLVEEEVPSMVKGDRFRIRQVLLNVIGNAIKFTEKGEVFVRCQLSADQPKNGDDHETVVQFEVIDTGSGFTKKEAEFLFKRFSQIDASSTRQHGGTGLGLAISMQLVELHGGKMKATSVPNEGSNFTFTINFGLPHGDDRPPTPIATPGTSMVATPARTPLPPSAAHTDTVARMQRFAAESPGHTGFTESPSLKSPAPSLPSSERSRDSPSLSSGSSDPSIYTGKTSLRSERSSVSSFMPDSAIKNSPIELALPDRSGSVGGHGDSEESIETNVSAETVRAKPINRSLSPLGSTLQPPMYSILVICPLKYSREATVKHVKRTLPKAVPHQVTSKASLEEARELIGGEDPVLFTHVILVLSLSSDVIAFMDLVFKPSFHSSTSMIIISDTMQKREIMKDAPQYDYEKLVRDRRLRFIYKPLKPSKFAVIFDPQKERDLSTDRNQDSAQQVAVTQKLVFEDLKNRLGNRGFRVLLVEDNYINQTVILKFLSKVSVTSETVVDGVQCTESVFSKPPGYYSIILCDLHMPNKDGYQACKEIRRWEHKMNYAHLPIIALSANVLGDVYSKCVEAGFNSYVTKPVEFKELSLVLTKFLDPKEKGKPHEFMVPKPHK</sequence>
<dbReference type="InterPro" id="IPR000700">
    <property type="entry name" value="PAS-assoc_C"/>
</dbReference>
<feature type="compositionally biased region" description="Polar residues" evidence="7">
    <location>
        <begin position="769"/>
        <end position="788"/>
    </location>
</feature>
<feature type="region of interest" description="Disordered" evidence="7">
    <location>
        <begin position="340"/>
        <end position="360"/>
    </location>
</feature>
<dbReference type="CDD" id="cd16922">
    <property type="entry name" value="HATPase_EvgS-ArcB-TorS-like"/>
    <property type="match status" value="1"/>
</dbReference>
<dbReference type="CDD" id="cd00082">
    <property type="entry name" value="HisKA"/>
    <property type="match status" value="1"/>
</dbReference>
<evidence type="ECO:0000256" key="1">
    <source>
        <dbReference type="ARBA" id="ARBA00000085"/>
    </source>
</evidence>
<evidence type="ECO:0000259" key="9">
    <source>
        <dbReference type="PROSITE" id="PS50110"/>
    </source>
</evidence>
<feature type="compositionally biased region" description="Polar residues" evidence="7">
    <location>
        <begin position="128"/>
        <end position="141"/>
    </location>
</feature>
<feature type="domain" description="PAS" evidence="10">
    <location>
        <begin position="987"/>
        <end position="1057"/>
    </location>
</feature>
<dbReference type="InterPro" id="IPR003594">
    <property type="entry name" value="HATPase_dom"/>
</dbReference>
<keyword evidence="13" id="KW-1185">Reference proteome</keyword>
<dbReference type="SUPFAM" id="SSF55874">
    <property type="entry name" value="ATPase domain of HSP90 chaperone/DNA topoisomerase II/histidine kinase"/>
    <property type="match status" value="1"/>
</dbReference>
<dbReference type="FunFam" id="3.30.565.10:FF:000010">
    <property type="entry name" value="Sensor histidine kinase RcsC"/>
    <property type="match status" value="1"/>
</dbReference>
<dbReference type="SMART" id="SM00091">
    <property type="entry name" value="PAS"/>
    <property type="match status" value="2"/>
</dbReference>
<evidence type="ECO:0000313" key="12">
    <source>
        <dbReference type="EMBL" id="KAF2495724.1"/>
    </source>
</evidence>
<feature type="compositionally biased region" description="Low complexity" evidence="7">
    <location>
        <begin position="445"/>
        <end position="464"/>
    </location>
</feature>
<dbReference type="CDD" id="cd17546">
    <property type="entry name" value="REC_hyHK_CKI1_RcsC-like"/>
    <property type="match status" value="1"/>
</dbReference>
<feature type="region of interest" description="Disordered" evidence="7">
    <location>
        <begin position="392"/>
        <end position="471"/>
    </location>
</feature>
<dbReference type="GO" id="GO:0000155">
    <property type="term" value="F:phosphorelay sensor kinase activity"/>
    <property type="evidence" value="ECO:0007669"/>
    <property type="project" value="InterPro"/>
</dbReference>
<feature type="compositionally biased region" description="Low complexity" evidence="7">
    <location>
        <begin position="1206"/>
        <end position="1221"/>
    </location>
</feature>
<feature type="region of interest" description="Disordered" evidence="7">
    <location>
        <begin position="1596"/>
        <end position="1688"/>
    </location>
</feature>
<dbReference type="PROSITE" id="PS50110">
    <property type="entry name" value="RESPONSE_REGULATORY"/>
    <property type="match status" value="1"/>
</dbReference>
<protein>
    <recommendedName>
        <fullName evidence="2">histidine kinase</fullName>
        <ecNumber evidence="2">2.7.13.3</ecNumber>
    </recommendedName>
</protein>
<proteinExistence type="predicted"/>
<dbReference type="InterPro" id="IPR035965">
    <property type="entry name" value="PAS-like_dom_sf"/>
</dbReference>
<dbReference type="SMART" id="SM00086">
    <property type="entry name" value="PAC"/>
    <property type="match status" value="2"/>
</dbReference>
<dbReference type="NCBIfam" id="TIGR00229">
    <property type="entry name" value="sensory_box"/>
    <property type="match status" value="1"/>
</dbReference>
<evidence type="ECO:0000259" key="10">
    <source>
        <dbReference type="PROSITE" id="PS50112"/>
    </source>
</evidence>
<dbReference type="Pfam" id="PF08447">
    <property type="entry name" value="PAS_3"/>
    <property type="match status" value="1"/>
</dbReference>
<feature type="compositionally biased region" description="Low complexity" evidence="7">
    <location>
        <begin position="344"/>
        <end position="360"/>
    </location>
</feature>
<feature type="region of interest" description="Disordered" evidence="7">
    <location>
        <begin position="225"/>
        <end position="250"/>
    </location>
</feature>
<dbReference type="Pfam" id="PF02518">
    <property type="entry name" value="HATPase_c"/>
    <property type="match status" value="1"/>
</dbReference>
<dbReference type="InterPro" id="IPR003661">
    <property type="entry name" value="HisK_dim/P_dom"/>
</dbReference>
<dbReference type="Proteomes" id="UP000799750">
    <property type="component" value="Unassembled WGS sequence"/>
</dbReference>
<dbReference type="PRINTS" id="PR00344">
    <property type="entry name" value="BCTRLSENSOR"/>
</dbReference>
<feature type="domain" description="PAC" evidence="11">
    <location>
        <begin position="1060"/>
        <end position="1112"/>
    </location>
</feature>
<reference evidence="12" key="1">
    <citation type="journal article" date="2020" name="Stud. Mycol.">
        <title>101 Dothideomycetes genomes: a test case for predicting lifestyles and emergence of pathogens.</title>
        <authorList>
            <person name="Haridas S."/>
            <person name="Albert R."/>
            <person name="Binder M."/>
            <person name="Bloem J."/>
            <person name="Labutti K."/>
            <person name="Salamov A."/>
            <person name="Andreopoulos B."/>
            <person name="Baker S."/>
            <person name="Barry K."/>
            <person name="Bills G."/>
            <person name="Bluhm B."/>
            <person name="Cannon C."/>
            <person name="Castanera R."/>
            <person name="Culley D."/>
            <person name="Daum C."/>
            <person name="Ezra D."/>
            <person name="Gonzalez J."/>
            <person name="Henrissat B."/>
            <person name="Kuo A."/>
            <person name="Liang C."/>
            <person name="Lipzen A."/>
            <person name="Lutzoni F."/>
            <person name="Magnuson J."/>
            <person name="Mondo S."/>
            <person name="Nolan M."/>
            <person name="Ohm R."/>
            <person name="Pangilinan J."/>
            <person name="Park H.-J."/>
            <person name="Ramirez L."/>
            <person name="Alfaro M."/>
            <person name="Sun H."/>
            <person name="Tritt A."/>
            <person name="Yoshinaga Y."/>
            <person name="Zwiers L.-H."/>
            <person name="Turgeon B."/>
            <person name="Goodwin S."/>
            <person name="Spatafora J."/>
            <person name="Crous P."/>
            <person name="Grigoriev I."/>
        </authorList>
    </citation>
    <scope>NUCLEOTIDE SEQUENCE</scope>
    <source>
        <strain evidence="12">CBS 269.34</strain>
    </source>
</reference>
<feature type="domain" description="Response regulatory" evidence="9">
    <location>
        <begin position="1885"/>
        <end position="2007"/>
    </location>
</feature>
<dbReference type="InterPro" id="IPR004358">
    <property type="entry name" value="Sig_transdc_His_kin-like_C"/>
</dbReference>
<dbReference type="PANTHER" id="PTHR43047">
    <property type="entry name" value="TWO-COMPONENT HISTIDINE PROTEIN KINASE"/>
    <property type="match status" value="1"/>
</dbReference>
<evidence type="ECO:0000259" key="11">
    <source>
        <dbReference type="PROSITE" id="PS50113"/>
    </source>
</evidence>
<feature type="domain" description="PAC" evidence="11">
    <location>
        <begin position="1257"/>
        <end position="1312"/>
    </location>
</feature>
<dbReference type="GO" id="GO:0009927">
    <property type="term" value="F:histidine phosphotransfer kinase activity"/>
    <property type="evidence" value="ECO:0007669"/>
    <property type="project" value="TreeGrafter"/>
</dbReference>
<evidence type="ECO:0000256" key="3">
    <source>
        <dbReference type="ARBA" id="ARBA00022553"/>
    </source>
</evidence>
<gene>
    <name evidence="12" type="ORF">BU16DRAFT_397904</name>
</gene>
<evidence type="ECO:0000256" key="5">
    <source>
        <dbReference type="ARBA" id="ARBA00022777"/>
    </source>
</evidence>
<dbReference type="InterPro" id="IPR013655">
    <property type="entry name" value="PAS_fold_3"/>
</dbReference>
<comment type="catalytic activity">
    <reaction evidence="1">
        <text>ATP + protein L-histidine = ADP + protein N-phospho-L-histidine.</text>
        <dbReference type="EC" id="2.7.13.3"/>
    </reaction>
</comment>
<evidence type="ECO:0000256" key="2">
    <source>
        <dbReference type="ARBA" id="ARBA00012438"/>
    </source>
</evidence>
<organism evidence="12 13">
    <name type="scientific">Lophium mytilinum</name>
    <dbReference type="NCBI Taxonomy" id="390894"/>
    <lineage>
        <taxon>Eukaryota</taxon>
        <taxon>Fungi</taxon>
        <taxon>Dikarya</taxon>
        <taxon>Ascomycota</taxon>
        <taxon>Pezizomycotina</taxon>
        <taxon>Dothideomycetes</taxon>
        <taxon>Pleosporomycetidae</taxon>
        <taxon>Mytilinidiales</taxon>
        <taxon>Mytilinidiaceae</taxon>
        <taxon>Lophium</taxon>
    </lineage>
</organism>
<dbReference type="FunFam" id="3.40.50.2300:FF:000158">
    <property type="entry name" value="Sensor histidine kinase/response regulator"/>
    <property type="match status" value="1"/>
</dbReference>